<dbReference type="EMBL" id="JASNVH010000002">
    <property type="protein sequence ID" value="MDK4306273.1"/>
    <property type="molecule type" value="Genomic_DNA"/>
</dbReference>
<keyword evidence="2 9" id="KW-0813">Transport</keyword>
<evidence type="ECO:0000313" key="16">
    <source>
        <dbReference type="Proteomes" id="UP001239759"/>
    </source>
</evidence>
<sequence>MFSNIGWSEIAVIIVVAIIVIGPERLPGLLQDIRAAVFAARKAINNAKKELNGEFEELGTEFEQFRAPLEKVGQLSRMGPRAAIAKTLFDEDDDFFNQFDPRTILKEQGRGKDAASGLGSAKTSQGQEKRTQVQPEHKHRLESSGGDSAGKQRAGNQENTIDEQARRPRQSGTGYQNPGGKAEFNWADVI</sequence>
<keyword evidence="8 9" id="KW-0472">Membrane</keyword>
<evidence type="ECO:0000256" key="7">
    <source>
        <dbReference type="ARBA" id="ARBA00023010"/>
    </source>
</evidence>
<feature type="region of interest" description="Disordered" evidence="11">
    <location>
        <begin position="106"/>
        <end position="190"/>
    </location>
</feature>
<dbReference type="Proteomes" id="UP001224412">
    <property type="component" value="Unassembled WGS sequence"/>
</dbReference>
<dbReference type="Pfam" id="PF02416">
    <property type="entry name" value="TatA_B_E"/>
    <property type="match status" value="1"/>
</dbReference>
<feature type="transmembrane region" description="Helical" evidence="12">
    <location>
        <begin position="6"/>
        <end position="23"/>
    </location>
</feature>
<proteinExistence type="inferred from homology"/>
<organism evidence="14 15">
    <name type="scientific">Corynebacterium pseudodiphtheriticum</name>
    <dbReference type="NCBI Taxonomy" id="37637"/>
    <lineage>
        <taxon>Bacteria</taxon>
        <taxon>Bacillati</taxon>
        <taxon>Actinomycetota</taxon>
        <taxon>Actinomycetes</taxon>
        <taxon>Mycobacteriales</taxon>
        <taxon>Corynebacteriaceae</taxon>
        <taxon>Corynebacterium</taxon>
    </lineage>
</organism>
<evidence type="ECO:0000313" key="15">
    <source>
        <dbReference type="Proteomes" id="UP001224412"/>
    </source>
</evidence>
<keyword evidence="3 9" id="KW-1003">Cell membrane</keyword>
<keyword evidence="5 9" id="KW-0653">Protein transport</keyword>
<evidence type="ECO:0000256" key="8">
    <source>
        <dbReference type="ARBA" id="ARBA00023136"/>
    </source>
</evidence>
<evidence type="ECO:0000256" key="2">
    <source>
        <dbReference type="ARBA" id="ARBA00022448"/>
    </source>
</evidence>
<protein>
    <recommendedName>
        <fullName evidence="9">Sec-independent protein translocase protein TatB</fullName>
    </recommendedName>
</protein>
<evidence type="ECO:0000256" key="10">
    <source>
        <dbReference type="SAM" id="Coils"/>
    </source>
</evidence>
<dbReference type="HAMAP" id="MF_00237">
    <property type="entry name" value="TatB"/>
    <property type="match status" value="1"/>
</dbReference>
<dbReference type="GO" id="GO:0008320">
    <property type="term" value="F:protein transmembrane transporter activity"/>
    <property type="evidence" value="ECO:0007669"/>
    <property type="project" value="UniProtKB-UniRule"/>
</dbReference>
<keyword evidence="7 9" id="KW-0811">Translocation</keyword>
<comment type="subunit">
    <text evidence="9">The Tat system comprises two distinct complexes: a TatABC complex, containing multiple copies of TatA, TatB and TatC subunits, and a separate TatA complex, containing only TatA subunits. Substrates initially bind to the TatABC complex, which probably triggers association of the separate TatA complex to form the active translocon.</text>
</comment>
<keyword evidence="10" id="KW-0175">Coiled coil</keyword>
<comment type="subcellular location">
    <subcellularLocation>
        <location evidence="9">Cell membrane</location>
        <topology evidence="9">Single-pass membrane protein</topology>
    </subcellularLocation>
    <subcellularLocation>
        <location evidence="1">Membrane</location>
        <topology evidence="1">Single-pass membrane protein</topology>
    </subcellularLocation>
</comment>
<dbReference type="InterPro" id="IPR003369">
    <property type="entry name" value="TatA/B/E"/>
</dbReference>
<dbReference type="GO" id="GO:0033281">
    <property type="term" value="C:TAT protein transport complex"/>
    <property type="evidence" value="ECO:0007669"/>
    <property type="project" value="UniProtKB-UniRule"/>
</dbReference>
<dbReference type="GO" id="GO:0043953">
    <property type="term" value="P:protein transport by the Tat complex"/>
    <property type="evidence" value="ECO:0007669"/>
    <property type="project" value="UniProtKB-UniRule"/>
</dbReference>
<dbReference type="RefSeq" id="WP_027017720.1">
    <property type="nucleotide sequence ID" value="NZ_CP051667.1"/>
</dbReference>
<comment type="function">
    <text evidence="9">Part of the twin-arginine translocation (Tat) system that transports large folded proteins containing a characteristic twin-arginine motif in their signal peptide across membranes. Together with TatC, TatB is part of a receptor directly interacting with Tat signal peptides. TatB may form an oligomeric binding site that transiently accommodates folded Tat precursor proteins before their translocation.</text>
</comment>
<reference evidence="14 16" key="1">
    <citation type="submission" date="2023-05" db="EMBL/GenBank/DDBJ databases">
        <title>Metabolic capabilities are highly conserved among human nasal-associated Corynebacterium species in pangenomic analyses.</title>
        <authorList>
            <person name="Tran T.H."/>
            <person name="Roberts A.Q."/>
            <person name="Escapa I.F."/>
            <person name="Gao W."/>
            <person name="Conlan S."/>
            <person name="Kong H."/>
            <person name="Segre J.A."/>
            <person name="Kelly M.S."/>
            <person name="Lemon K.P."/>
        </authorList>
    </citation>
    <scope>NUCLEOTIDE SEQUENCE</scope>
    <source>
        <strain evidence="14">KPL2773</strain>
        <strain evidence="13 16">KPL3772</strain>
    </source>
</reference>
<feature type="coiled-coil region" evidence="10">
    <location>
        <begin position="30"/>
        <end position="61"/>
    </location>
</feature>
<dbReference type="AlphaFoldDB" id="A0AAP4BNK8"/>
<keyword evidence="4 9" id="KW-0812">Transmembrane</keyword>
<evidence type="ECO:0000256" key="6">
    <source>
        <dbReference type="ARBA" id="ARBA00022989"/>
    </source>
</evidence>
<dbReference type="Proteomes" id="UP001239759">
    <property type="component" value="Unassembled WGS sequence"/>
</dbReference>
<evidence type="ECO:0000313" key="13">
    <source>
        <dbReference type="EMBL" id="MDK4289304.1"/>
    </source>
</evidence>
<evidence type="ECO:0000256" key="12">
    <source>
        <dbReference type="SAM" id="Phobius"/>
    </source>
</evidence>
<evidence type="ECO:0000256" key="9">
    <source>
        <dbReference type="HAMAP-Rule" id="MF_00237"/>
    </source>
</evidence>
<dbReference type="NCBIfam" id="TIGR01410">
    <property type="entry name" value="tatB"/>
    <property type="match status" value="1"/>
</dbReference>
<gene>
    <name evidence="9 14" type="primary">tatB</name>
    <name evidence="13" type="ORF">QPX23_00920</name>
    <name evidence="14" type="ORF">QPX42_01695</name>
</gene>
<dbReference type="InterPro" id="IPR018448">
    <property type="entry name" value="TatB"/>
</dbReference>
<evidence type="ECO:0000256" key="1">
    <source>
        <dbReference type="ARBA" id="ARBA00004167"/>
    </source>
</evidence>
<keyword evidence="16" id="KW-1185">Reference proteome</keyword>
<name>A0AAP4BNK8_9CORY</name>
<dbReference type="Gene3D" id="1.20.5.3310">
    <property type="match status" value="1"/>
</dbReference>
<evidence type="ECO:0000256" key="5">
    <source>
        <dbReference type="ARBA" id="ARBA00022927"/>
    </source>
</evidence>
<evidence type="ECO:0000256" key="11">
    <source>
        <dbReference type="SAM" id="MobiDB-lite"/>
    </source>
</evidence>
<evidence type="ECO:0000256" key="4">
    <source>
        <dbReference type="ARBA" id="ARBA00022692"/>
    </source>
</evidence>
<comment type="caution">
    <text evidence="14">The sequence shown here is derived from an EMBL/GenBank/DDBJ whole genome shotgun (WGS) entry which is preliminary data.</text>
</comment>
<evidence type="ECO:0000256" key="3">
    <source>
        <dbReference type="ARBA" id="ARBA00022475"/>
    </source>
</evidence>
<feature type="compositionally biased region" description="Basic and acidic residues" evidence="11">
    <location>
        <begin position="127"/>
        <end position="142"/>
    </location>
</feature>
<evidence type="ECO:0000313" key="14">
    <source>
        <dbReference type="EMBL" id="MDK4306273.1"/>
    </source>
</evidence>
<comment type="similarity">
    <text evidence="9">Belongs to the TatB family.</text>
</comment>
<dbReference type="EMBL" id="JASNUQ010000001">
    <property type="protein sequence ID" value="MDK4289304.1"/>
    <property type="molecule type" value="Genomic_DNA"/>
</dbReference>
<accession>A0AAP4BNK8</accession>
<keyword evidence="6 9" id="KW-1133">Transmembrane helix</keyword>
<dbReference type="GeneID" id="72381034"/>
<dbReference type="PRINTS" id="PR01506">
    <property type="entry name" value="TATBPROTEIN"/>
</dbReference>